<dbReference type="GeneID" id="20213861"/>
<dbReference type="InterPro" id="IPR007992">
    <property type="entry name" value="CybS"/>
</dbReference>
<reference evidence="14" key="3">
    <citation type="submission" date="2015-06" db="UniProtKB">
        <authorList>
            <consortium name="EnsemblMetazoa"/>
        </authorList>
    </citation>
    <scope>IDENTIFICATION</scope>
</reference>
<dbReference type="EMBL" id="AMQM01000799">
    <property type="status" value="NOT_ANNOTATED_CDS"/>
    <property type="molecule type" value="Genomic_DNA"/>
</dbReference>
<dbReference type="STRING" id="6412.T1FYG3"/>
<reference evidence="13 15" key="2">
    <citation type="journal article" date="2013" name="Nature">
        <title>Insights into bilaterian evolution from three spiralian genomes.</title>
        <authorList>
            <person name="Simakov O."/>
            <person name="Marletaz F."/>
            <person name="Cho S.J."/>
            <person name="Edsinger-Gonzales E."/>
            <person name="Havlak P."/>
            <person name="Hellsten U."/>
            <person name="Kuo D.H."/>
            <person name="Larsson T."/>
            <person name="Lv J."/>
            <person name="Arendt D."/>
            <person name="Savage R."/>
            <person name="Osoegawa K."/>
            <person name="de Jong P."/>
            <person name="Grimwood J."/>
            <person name="Chapman J.A."/>
            <person name="Shapiro H."/>
            <person name="Aerts A."/>
            <person name="Otillar R.P."/>
            <person name="Terry A.Y."/>
            <person name="Boore J.L."/>
            <person name="Grigoriev I.V."/>
            <person name="Lindberg D.R."/>
            <person name="Seaver E.C."/>
            <person name="Weisblat D.A."/>
            <person name="Putnam N.H."/>
            <person name="Rokhsar D.S."/>
        </authorList>
    </citation>
    <scope>NUCLEOTIDE SEQUENCE</scope>
</reference>
<dbReference type="OMA" id="VYDYARP"/>
<dbReference type="Gene3D" id="1.20.1300.10">
    <property type="entry name" value="Fumarate reductase/succinate dehydrogenase, transmembrane subunit"/>
    <property type="match status" value="1"/>
</dbReference>
<keyword evidence="9 12" id="KW-0472">Membrane</keyword>
<name>T1FYG3_HELRO</name>
<dbReference type="CTD" id="20213861"/>
<feature type="binding site" description="axial binding residue" evidence="11">
    <location>
        <position position="39"/>
    </location>
    <ligand>
        <name>heme b</name>
        <dbReference type="ChEBI" id="CHEBI:60344"/>
        <note>ligand shared with SDHC</note>
    </ligand>
    <ligandPart>
        <name>Fe</name>
        <dbReference type="ChEBI" id="CHEBI:18248"/>
    </ligandPart>
</feature>
<keyword evidence="11 12" id="KW-0479">Metal-binding</keyword>
<keyword evidence="12" id="KW-0249">Electron transport</keyword>
<accession>T1FYG3</accession>
<comment type="caution">
    <text evidence="12">Lacks conserved residue(s) required for the propagation of feature annotation.</text>
</comment>
<keyword evidence="4 12" id="KW-0812">Transmembrane</keyword>
<dbReference type="KEGG" id="hro:HELRODRAFT_66046"/>
<feature type="binding site" evidence="10">
    <location>
        <position position="51"/>
    </location>
    <ligand>
        <name>a ubiquinone</name>
        <dbReference type="ChEBI" id="CHEBI:16389"/>
        <note>ligand shared with IP/SDHB</note>
    </ligand>
</feature>
<evidence type="ECO:0000256" key="9">
    <source>
        <dbReference type="ARBA" id="ARBA00023136"/>
    </source>
</evidence>
<evidence type="ECO:0000256" key="1">
    <source>
        <dbReference type="ARBA" id="ARBA00004448"/>
    </source>
</evidence>
<dbReference type="PANTHER" id="PTHR13337:SF2">
    <property type="entry name" value="SUCCINATE DEHYDROGENASE [UBIQUINONE] CYTOCHROME B SMALL SUBUNIT, MITOCHONDRIAL"/>
    <property type="match status" value="1"/>
</dbReference>
<evidence type="ECO:0000256" key="4">
    <source>
        <dbReference type="ARBA" id="ARBA00022692"/>
    </source>
</evidence>
<comment type="subcellular location">
    <subcellularLocation>
        <location evidence="1 12">Mitochondrion inner membrane</location>
        <topology evidence="1 12">Multi-pass membrane protein</topology>
    </subcellularLocation>
</comment>
<keyword evidence="11" id="KW-0408">Iron</keyword>
<comment type="function">
    <text evidence="12">Membrane-anchoring subunit of succinate dehydrogenase (SDH) that is involved in complex II of the mitochondrial electron transport chain and is responsible for transferring electrons from succinate to ubiquinone (coenzyme Q).</text>
</comment>
<dbReference type="Proteomes" id="UP000015101">
    <property type="component" value="Unassembled WGS sequence"/>
</dbReference>
<dbReference type="EMBL" id="KB096742">
    <property type="protein sequence ID" value="ESO02115.1"/>
    <property type="molecule type" value="Genomic_DNA"/>
</dbReference>
<evidence type="ECO:0000256" key="12">
    <source>
        <dbReference type="RuleBase" id="RU364031"/>
    </source>
</evidence>
<keyword evidence="5 12" id="KW-0999">Mitochondrion inner membrane</keyword>
<evidence type="ECO:0000313" key="13">
    <source>
        <dbReference type="EMBL" id="ESO02115.1"/>
    </source>
</evidence>
<evidence type="ECO:0000256" key="2">
    <source>
        <dbReference type="ARBA" id="ARBA00007294"/>
    </source>
</evidence>
<keyword evidence="15" id="KW-1185">Reference proteome</keyword>
<organism evidence="14 15">
    <name type="scientific">Helobdella robusta</name>
    <name type="common">Californian leech</name>
    <dbReference type="NCBI Taxonomy" id="6412"/>
    <lineage>
        <taxon>Eukaryota</taxon>
        <taxon>Metazoa</taxon>
        <taxon>Spiralia</taxon>
        <taxon>Lophotrochozoa</taxon>
        <taxon>Annelida</taxon>
        <taxon>Clitellata</taxon>
        <taxon>Hirudinea</taxon>
        <taxon>Rhynchobdellida</taxon>
        <taxon>Glossiphoniidae</taxon>
        <taxon>Helobdella</taxon>
    </lineage>
</organism>
<feature type="transmembrane region" description="Helical" evidence="12">
    <location>
        <begin position="7"/>
        <end position="26"/>
    </location>
</feature>
<evidence type="ECO:0000256" key="5">
    <source>
        <dbReference type="ARBA" id="ARBA00022792"/>
    </source>
</evidence>
<dbReference type="AlphaFoldDB" id="T1FYG3"/>
<dbReference type="FunCoup" id="T1FYG3">
    <property type="interactions" value="739"/>
</dbReference>
<keyword evidence="12" id="KW-0816">Tricarboxylic acid cycle</keyword>
<sequence>QHWINERYAAVALLPLIPAALIYPNYVLDTLLTTAMVMHTHWRLSGVAQDYIHGQILPKIARPTVLLITIFAFGSICYFNYTDIGFANAARLLYTKL</sequence>
<keyword evidence="3 12" id="KW-0813">Transport</keyword>
<keyword evidence="7 12" id="KW-1133">Transmembrane helix</keyword>
<evidence type="ECO:0000256" key="8">
    <source>
        <dbReference type="ARBA" id="ARBA00023128"/>
    </source>
</evidence>
<keyword evidence="6 12" id="KW-0809">Transit peptide</keyword>
<proteinExistence type="inferred from homology"/>
<dbReference type="Pfam" id="PF05328">
    <property type="entry name" value="CybS"/>
    <property type="match status" value="1"/>
</dbReference>
<feature type="transmembrane region" description="Helical" evidence="12">
    <location>
        <begin position="60"/>
        <end position="81"/>
    </location>
</feature>
<dbReference type="RefSeq" id="XP_009019523.1">
    <property type="nucleotide sequence ID" value="XM_009021275.1"/>
</dbReference>
<dbReference type="eggNOG" id="KOG4097">
    <property type="taxonomic scope" value="Eukaryota"/>
</dbReference>
<evidence type="ECO:0000313" key="14">
    <source>
        <dbReference type="EnsemblMetazoa" id="HelroP66046"/>
    </source>
</evidence>
<dbReference type="SUPFAM" id="SSF81343">
    <property type="entry name" value="Fumarate reductase respiratory complex transmembrane subunits"/>
    <property type="match status" value="1"/>
</dbReference>
<evidence type="ECO:0000256" key="6">
    <source>
        <dbReference type="ARBA" id="ARBA00022946"/>
    </source>
</evidence>
<protein>
    <recommendedName>
        <fullName evidence="12">Succinate dehydrogenase [ubiquinone] cytochrome b small subunit</fullName>
    </recommendedName>
</protein>
<dbReference type="GO" id="GO:0005743">
    <property type="term" value="C:mitochondrial inner membrane"/>
    <property type="evidence" value="ECO:0007669"/>
    <property type="project" value="UniProtKB-SubCell"/>
</dbReference>
<dbReference type="HOGENOM" id="CLU_096618_1_1_1"/>
<reference evidence="15" key="1">
    <citation type="submission" date="2012-12" db="EMBL/GenBank/DDBJ databases">
        <authorList>
            <person name="Hellsten U."/>
            <person name="Grimwood J."/>
            <person name="Chapman J.A."/>
            <person name="Shapiro H."/>
            <person name="Aerts A."/>
            <person name="Otillar R.P."/>
            <person name="Terry A.Y."/>
            <person name="Boore J.L."/>
            <person name="Simakov O."/>
            <person name="Marletaz F."/>
            <person name="Cho S.-J."/>
            <person name="Edsinger-Gonzales E."/>
            <person name="Havlak P."/>
            <person name="Kuo D.-H."/>
            <person name="Larsson T."/>
            <person name="Lv J."/>
            <person name="Arendt D."/>
            <person name="Savage R."/>
            <person name="Osoegawa K."/>
            <person name="de Jong P."/>
            <person name="Lindberg D.R."/>
            <person name="Seaver E.C."/>
            <person name="Weisblat D.A."/>
            <person name="Putnam N.H."/>
            <person name="Grigoriev I.V."/>
            <person name="Rokhsar D.S."/>
        </authorList>
    </citation>
    <scope>NUCLEOTIDE SEQUENCE</scope>
</reference>
<dbReference type="OrthoDB" id="18577at2759"/>
<gene>
    <name evidence="14" type="primary">20213861</name>
    <name evidence="13" type="ORF">HELRODRAFT_66046</name>
</gene>
<evidence type="ECO:0000256" key="11">
    <source>
        <dbReference type="PIRSR" id="PIRSR607992-2"/>
    </source>
</evidence>
<keyword evidence="8 12" id="KW-0496">Mitochondrion</keyword>
<dbReference type="GO" id="GO:0046872">
    <property type="term" value="F:metal ion binding"/>
    <property type="evidence" value="ECO:0007669"/>
    <property type="project" value="UniProtKB-KW"/>
</dbReference>
<dbReference type="PANTHER" id="PTHR13337">
    <property type="entry name" value="SUCCINATE DEHYDROGENASE"/>
    <property type="match status" value="1"/>
</dbReference>
<dbReference type="InParanoid" id="T1FYG3"/>
<keyword evidence="12" id="KW-0349">Heme</keyword>
<dbReference type="InterPro" id="IPR034804">
    <property type="entry name" value="SQR/QFR_C/D"/>
</dbReference>
<evidence type="ECO:0000256" key="3">
    <source>
        <dbReference type="ARBA" id="ARBA00022448"/>
    </source>
</evidence>
<dbReference type="GO" id="GO:0006099">
    <property type="term" value="P:tricarboxylic acid cycle"/>
    <property type="evidence" value="ECO:0007669"/>
    <property type="project" value="UniProtKB-KW"/>
</dbReference>
<comment type="similarity">
    <text evidence="2 12">Belongs to the CybS family.</text>
</comment>
<evidence type="ECO:0000256" key="10">
    <source>
        <dbReference type="PIRSR" id="PIRSR607992-1"/>
    </source>
</evidence>
<evidence type="ECO:0000256" key="7">
    <source>
        <dbReference type="ARBA" id="ARBA00022989"/>
    </source>
</evidence>
<dbReference type="EnsemblMetazoa" id="HelroT66046">
    <property type="protein sequence ID" value="HelroP66046"/>
    <property type="gene ID" value="HelroG66046"/>
</dbReference>
<evidence type="ECO:0000313" key="15">
    <source>
        <dbReference type="Proteomes" id="UP000015101"/>
    </source>
</evidence>